<feature type="binding site" description="axial binding residue" evidence="10">
    <location>
        <position position="200"/>
    </location>
    <ligand>
        <name>heme c</name>
        <dbReference type="ChEBI" id="CHEBI:61717"/>
        <label>2</label>
    </ligand>
    <ligandPart>
        <name>Fe</name>
        <dbReference type="ChEBI" id="CHEBI:18248"/>
    </ligandPart>
</feature>
<keyword evidence="11" id="KW-1133">Transmembrane helix</keyword>
<dbReference type="OrthoDB" id="9811281at2"/>
<keyword evidence="8 11" id="KW-0472">Membrane</keyword>
<evidence type="ECO:0000256" key="4">
    <source>
        <dbReference type="ARBA" id="ARBA00022723"/>
    </source>
</evidence>
<dbReference type="GO" id="GO:0005506">
    <property type="term" value="F:iron ion binding"/>
    <property type="evidence" value="ECO:0007669"/>
    <property type="project" value="InterPro"/>
</dbReference>
<dbReference type="PANTHER" id="PTHR35008:SF8">
    <property type="entry name" value="ALCOHOL DEHYDROGENASE CYTOCHROME C SUBUNIT"/>
    <property type="match status" value="1"/>
</dbReference>
<reference evidence="14 15" key="1">
    <citation type="submission" date="2019-03" db="EMBL/GenBank/DDBJ databases">
        <title>Bradyrhizobium diversity isolated from nodules of Chamaecrista fasciculata.</title>
        <authorList>
            <person name="Klepa M.S."/>
            <person name="Urquiaga M.O."/>
            <person name="Hungria M."/>
            <person name="Delamuta J.R."/>
        </authorList>
    </citation>
    <scope>NUCLEOTIDE SEQUENCE [LARGE SCALE GENOMIC DNA]</scope>
    <source>
        <strain evidence="14 15">CNPSo 3448</strain>
    </source>
</reference>
<evidence type="ECO:0000256" key="2">
    <source>
        <dbReference type="ARBA" id="ARBA00022475"/>
    </source>
</evidence>
<dbReference type="GO" id="GO:0009055">
    <property type="term" value="F:electron transfer activity"/>
    <property type="evidence" value="ECO:0007669"/>
    <property type="project" value="InterPro"/>
</dbReference>
<keyword evidence="4 10" id="KW-0479">Metal-binding</keyword>
<comment type="cofactor">
    <cofactor evidence="9">
        <name>heme c</name>
        <dbReference type="ChEBI" id="CHEBI:61717"/>
    </cofactor>
    <text evidence="9">Binds 3 heme c groups covalently per subunit.</text>
</comment>
<evidence type="ECO:0000256" key="8">
    <source>
        <dbReference type="ARBA" id="ARBA00023136"/>
    </source>
</evidence>
<evidence type="ECO:0000313" key="15">
    <source>
        <dbReference type="Proteomes" id="UP000297966"/>
    </source>
</evidence>
<dbReference type="PIRSF" id="PIRSF000018">
    <property type="entry name" value="Mb_ADH_cyt_c"/>
    <property type="match status" value="1"/>
</dbReference>
<organism evidence="14 15">
    <name type="scientific">Bradyrhizobium niftali</name>
    <dbReference type="NCBI Taxonomy" id="2560055"/>
    <lineage>
        <taxon>Bacteria</taxon>
        <taxon>Pseudomonadati</taxon>
        <taxon>Pseudomonadota</taxon>
        <taxon>Alphaproteobacteria</taxon>
        <taxon>Hyphomicrobiales</taxon>
        <taxon>Nitrobacteraceae</taxon>
        <taxon>Bradyrhizobium</taxon>
    </lineage>
</organism>
<dbReference type="GO" id="GO:0020037">
    <property type="term" value="F:heme binding"/>
    <property type="evidence" value="ECO:0007669"/>
    <property type="project" value="InterPro"/>
</dbReference>
<keyword evidence="2" id="KW-1003">Cell membrane</keyword>
<accession>A0A4Y9LJP2</accession>
<evidence type="ECO:0000256" key="12">
    <source>
        <dbReference type="SAM" id="SignalP"/>
    </source>
</evidence>
<evidence type="ECO:0000256" key="6">
    <source>
        <dbReference type="ARBA" id="ARBA00022737"/>
    </source>
</evidence>
<feature type="binding site" description="covalent" evidence="9">
    <location>
        <position position="199"/>
    </location>
    <ligand>
        <name>heme c</name>
        <dbReference type="ChEBI" id="CHEBI:61717"/>
        <label>2</label>
    </ligand>
</feature>
<dbReference type="PROSITE" id="PS51007">
    <property type="entry name" value="CYTC"/>
    <property type="match status" value="3"/>
</dbReference>
<keyword evidence="11" id="KW-0812">Transmembrane</keyword>
<dbReference type="InterPro" id="IPR036909">
    <property type="entry name" value="Cyt_c-like_dom_sf"/>
</dbReference>
<sequence length="484" mass="51571">MSNPSPHLGALLIIFAATALAGNCRAADPPHQAAAEIKRGEYLAIAADCAACHTAPRAKPFAGGLPIGTPLGTIYSTNITPSTDFGIGRYTEEEFSQALRRGIRRDGANLYPAMPYTSYAKFTEEDVRALYLYFTRAVEPVEQRPPSTSLPFPMNIRASMIAWNLLFLDSGPFVPDRNQSPEWNRGAYLVQGAAHCGTCHTPRGLLMQEEDSRALSGAQVGPWYAPNITPDPISGIGRWTKEELIAYLHTGHLSGKAQAAGSMGEAVEDSFQHLAAADLDAIATYIKTIPVVRDPADRVSRFSAGKMSSALAQLRGRDGIRSDSESDPGGAELFQGNCASCHSTEGQGSKDGYYPSLFSNSATGARNATNLIATILYGVNRTTSERQAFMPGFGGHPTDANPLSDRNIAALGNYVLTHYGSADTIITEQQVAEVRWGGPSSPLLALARGGMAAAAVIVLLGAALFIIRRRGAAAWRAKRTAPCT</sequence>
<feature type="binding site" description="covalent" evidence="9">
    <location>
        <position position="196"/>
    </location>
    <ligand>
        <name>heme c</name>
        <dbReference type="ChEBI" id="CHEBI:61717"/>
        <label>2</label>
    </ligand>
</feature>
<feature type="binding site" description="covalent" evidence="9">
    <location>
        <position position="52"/>
    </location>
    <ligand>
        <name>heme c</name>
        <dbReference type="ChEBI" id="CHEBI:61717"/>
        <label>1</label>
    </ligand>
</feature>
<proteinExistence type="predicted"/>
<dbReference type="Gene3D" id="1.10.760.10">
    <property type="entry name" value="Cytochrome c-like domain"/>
    <property type="match status" value="2"/>
</dbReference>
<feature type="transmembrane region" description="Helical" evidence="11">
    <location>
        <begin position="445"/>
        <end position="467"/>
    </location>
</feature>
<keyword evidence="7 10" id="KW-0408">Iron</keyword>
<feature type="binding site" description="covalent" evidence="9">
    <location>
        <position position="49"/>
    </location>
    <ligand>
        <name>heme c</name>
        <dbReference type="ChEBI" id="CHEBI:61717"/>
        <label>1</label>
    </ligand>
</feature>
<evidence type="ECO:0000256" key="3">
    <source>
        <dbReference type="ARBA" id="ARBA00022617"/>
    </source>
</evidence>
<keyword evidence="6" id="KW-0677">Repeat</keyword>
<comment type="subcellular location">
    <subcellularLocation>
        <location evidence="1">Cell membrane</location>
    </subcellularLocation>
</comment>
<dbReference type="Proteomes" id="UP000297966">
    <property type="component" value="Unassembled WGS sequence"/>
</dbReference>
<keyword evidence="5 12" id="KW-0732">Signal</keyword>
<evidence type="ECO:0000256" key="5">
    <source>
        <dbReference type="ARBA" id="ARBA00022729"/>
    </source>
</evidence>
<feature type="domain" description="Cytochrome c" evidence="13">
    <location>
        <begin position="35"/>
        <end position="138"/>
    </location>
</feature>
<dbReference type="GO" id="GO:0016614">
    <property type="term" value="F:oxidoreductase activity, acting on CH-OH group of donors"/>
    <property type="evidence" value="ECO:0007669"/>
    <property type="project" value="InterPro"/>
</dbReference>
<protein>
    <submittedName>
        <fullName evidence="14">C-type cytochrome</fullName>
    </submittedName>
</protein>
<dbReference type="AlphaFoldDB" id="A0A4Y9LJP2"/>
<evidence type="ECO:0000256" key="11">
    <source>
        <dbReference type="SAM" id="Phobius"/>
    </source>
</evidence>
<dbReference type="GO" id="GO:0005886">
    <property type="term" value="C:plasma membrane"/>
    <property type="evidence" value="ECO:0007669"/>
    <property type="project" value="UniProtKB-SubCell"/>
</dbReference>
<evidence type="ECO:0000256" key="7">
    <source>
        <dbReference type="ARBA" id="ARBA00023004"/>
    </source>
</evidence>
<dbReference type="InterPro" id="IPR014353">
    <property type="entry name" value="Membr-bd_ADH_cyt_c"/>
</dbReference>
<evidence type="ECO:0000256" key="1">
    <source>
        <dbReference type="ARBA" id="ARBA00004236"/>
    </source>
</evidence>
<dbReference type="InterPro" id="IPR009056">
    <property type="entry name" value="Cyt_c-like_dom"/>
</dbReference>
<name>A0A4Y9LJP2_9BRAD</name>
<dbReference type="EMBL" id="SPQT01000022">
    <property type="protein sequence ID" value="TFV43728.1"/>
    <property type="molecule type" value="Genomic_DNA"/>
</dbReference>
<evidence type="ECO:0000256" key="9">
    <source>
        <dbReference type="PIRSR" id="PIRSR000018-50"/>
    </source>
</evidence>
<feature type="signal peptide" evidence="12">
    <location>
        <begin position="1"/>
        <end position="21"/>
    </location>
</feature>
<dbReference type="InterPro" id="IPR051459">
    <property type="entry name" value="Cytochrome_c-type_DH"/>
</dbReference>
<comment type="caution">
    <text evidence="14">The sequence shown here is derived from an EMBL/GenBank/DDBJ whole genome shotgun (WGS) entry which is preliminary data.</text>
</comment>
<keyword evidence="3 9" id="KW-0349">Heme</keyword>
<feature type="domain" description="Cytochrome c" evidence="13">
    <location>
        <begin position="181"/>
        <end position="290"/>
    </location>
</feature>
<gene>
    <name evidence="14" type="ORF">E4K65_31665</name>
</gene>
<feature type="binding site" description="covalent" evidence="9">
    <location>
        <position position="338"/>
    </location>
    <ligand>
        <name>heme c</name>
        <dbReference type="ChEBI" id="CHEBI:61717"/>
        <label>3</label>
    </ligand>
</feature>
<dbReference type="SUPFAM" id="SSF46626">
    <property type="entry name" value="Cytochrome c"/>
    <property type="match status" value="3"/>
</dbReference>
<feature type="domain" description="Cytochrome c" evidence="13">
    <location>
        <begin position="325"/>
        <end position="419"/>
    </location>
</feature>
<evidence type="ECO:0000259" key="13">
    <source>
        <dbReference type="PROSITE" id="PS51007"/>
    </source>
</evidence>
<evidence type="ECO:0000313" key="14">
    <source>
        <dbReference type="EMBL" id="TFV43728.1"/>
    </source>
</evidence>
<dbReference type="Pfam" id="PF00034">
    <property type="entry name" value="Cytochrom_C"/>
    <property type="match status" value="2"/>
</dbReference>
<dbReference type="PANTHER" id="PTHR35008">
    <property type="entry name" value="BLL4482 PROTEIN-RELATED"/>
    <property type="match status" value="1"/>
</dbReference>
<feature type="binding site" description="axial binding residue" evidence="10">
    <location>
        <position position="53"/>
    </location>
    <ligand>
        <name>heme c</name>
        <dbReference type="ChEBI" id="CHEBI:61717"/>
        <label>1</label>
    </ligand>
    <ligandPart>
        <name>Fe</name>
        <dbReference type="ChEBI" id="CHEBI:18248"/>
    </ligandPart>
</feature>
<keyword evidence="15" id="KW-1185">Reference proteome</keyword>
<feature type="chain" id="PRO_5021220436" evidence="12">
    <location>
        <begin position="22"/>
        <end position="484"/>
    </location>
</feature>
<feature type="binding site" description="covalent" evidence="9">
    <location>
        <position position="341"/>
    </location>
    <ligand>
        <name>heme c</name>
        <dbReference type="ChEBI" id="CHEBI:61717"/>
        <label>3</label>
    </ligand>
</feature>
<feature type="binding site" description="axial binding residue" evidence="10">
    <location>
        <position position="342"/>
    </location>
    <ligand>
        <name>heme c</name>
        <dbReference type="ChEBI" id="CHEBI:61717"/>
        <label>3</label>
    </ligand>
    <ligandPart>
        <name>Fe</name>
        <dbReference type="ChEBI" id="CHEBI:18248"/>
    </ligandPart>
</feature>
<evidence type="ECO:0000256" key="10">
    <source>
        <dbReference type="PIRSR" id="PIRSR000018-51"/>
    </source>
</evidence>
<dbReference type="RefSeq" id="WP_135177459.1">
    <property type="nucleotide sequence ID" value="NZ_SPQT01000022.1"/>
</dbReference>